<protein>
    <submittedName>
        <fullName evidence="2">Uu.00g038660.m01.CDS01</fullName>
    </submittedName>
</protein>
<keyword evidence="1" id="KW-0732">Signal</keyword>
<gene>
    <name evidence="2" type="ORF">KHLLAP_LOCUS1481</name>
</gene>
<organism evidence="2 3">
    <name type="scientific">Anthostomella pinea</name>
    <dbReference type="NCBI Taxonomy" id="933095"/>
    <lineage>
        <taxon>Eukaryota</taxon>
        <taxon>Fungi</taxon>
        <taxon>Dikarya</taxon>
        <taxon>Ascomycota</taxon>
        <taxon>Pezizomycotina</taxon>
        <taxon>Sordariomycetes</taxon>
        <taxon>Xylariomycetidae</taxon>
        <taxon>Xylariales</taxon>
        <taxon>Xylariaceae</taxon>
        <taxon>Anthostomella</taxon>
    </lineage>
</organism>
<reference evidence="2" key="1">
    <citation type="submission" date="2023-10" db="EMBL/GenBank/DDBJ databases">
        <authorList>
            <person name="Hackl T."/>
        </authorList>
    </citation>
    <scope>NUCLEOTIDE SEQUENCE</scope>
</reference>
<evidence type="ECO:0000313" key="2">
    <source>
        <dbReference type="EMBL" id="CAJ2501013.1"/>
    </source>
</evidence>
<name>A0AAI8V9Z2_9PEZI</name>
<keyword evidence="3" id="KW-1185">Reference proteome</keyword>
<dbReference type="GO" id="GO:0051118">
    <property type="term" value="F:glucan endo-1,3-alpha-glucosidase activity"/>
    <property type="evidence" value="ECO:0007669"/>
    <property type="project" value="InterPro"/>
</dbReference>
<dbReference type="EMBL" id="CAUWAG010000003">
    <property type="protein sequence ID" value="CAJ2501013.1"/>
    <property type="molecule type" value="Genomic_DNA"/>
</dbReference>
<proteinExistence type="predicted"/>
<dbReference type="Proteomes" id="UP001295740">
    <property type="component" value="Unassembled WGS sequence"/>
</dbReference>
<dbReference type="Gene3D" id="3.20.20.80">
    <property type="entry name" value="Glycosidases"/>
    <property type="match status" value="1"/>
</dbReference>
<dbReference type="InterPro" id="IPR005197">
    <property type="entry name" value="Glyco_hydro_71"/>
</dbReference>
<sequence>MTRGLLLVAASLAIVSGLLGTVEAQSKLVFAHYLIGTVDPATNHAQLDIDQAQAAGFDAFALNIGAPSASWALNTTDQLFDYADSVGFKLFFSFDLGQDGTLGDFDAIYTEYSDRDSYLHYGDSNLPLVSSYSGGSLGASAWESFKTTYNVYLIPNPEADGSYYSDPATFWGTWGSALDGVFSWETAWPKQSDSPVNVSASQDQVVKSGADAAGKAYMMGLSSLQYKHLDGSNWYRSGEGNFAQRMQQILTVSPQFAEVITWNDAGESHYIGNTWVEADIPDYGNSATTPHSGWQSVITSFIAAFKSGATSTSSMVPAGNAQFAGAMWYRPVLTSCVTQSGSDGTPPGYQAGVDAVNYAVVLPADASGYTVKVSSAGTVIRTDTVGAGLSFNTVAGMVQGAQTLQLFNSSGDLVASASSSVDVGDSPVDGFCDFNYEVVGLS</sequence>
<dbReference type="CDD" id="cd11577">
    <property type="entry name" value="GH71"/>
    <property type="match status" value="1"/>
</dbReference>
<comment type="caution">
    <text evidence="2">The sequence shown here is derived from an EMBL/GenBank/DDBJ whole genome shotgun (WGS) entry which is preliminary data.</text>
</comment>
<dbReference type="AlphaFoldDB" id="A0AAI8V9Z2"/>
<evidence type="ECO:0000313" key="3">
    <source>
        <dbReference type="Proteomes" id="UP001295740"/>
    </source>
</evidence>
<accession>A0AAI8V9Z2</accession>
<feature type="chain" id="PRO_5042511448" evidence="1">
    <location>
        <begin position="25"/>
        <end position="442"/>
    </location>
</feature>
<dbReference type="Pfam" id="PF03659">
    <property type="entry name" value="Glyco_hydro_71"/>
    <property type="match status" value="1"/>
</dbReference>
<feature type="signal peptide" evidence="1">
    <location>
        <begin position="1"/>
        <end position="24"/>
    </location>
</feature>
<evidence type="ECO:0000256" key="1">
    <source>
        <dbReference type="SAM" id="SignalP"/>
    </source>
</evidence>